<dbReference type="AlphaFoldDB" id="A0A6J6XWF9"/>
<dbReference type="NCBIfam" id="NF002872">
    <property type="entry name" value="PRK03202.1"/>
    <property type="match status" value="1"/>
</dbReference>
<keyword evidence="9" id="KW-0460">Magnesium</keyword>
<evidence type="ECO:0000256" key="2">
    <source>
        <dbReference type="ARBA" id="ARBA00004496"/>
    </source>
</evidence>
<gene>
    <name evidence="12" type="ORF">UFOPK2975_01178</name>
</gene>
<reference evidence="12" key="1">
    <citation type="submission" date="2020-05" db="EMBL/GenBank/DDBJ databases">
        <authorList>
            <person name="Chiriac C."/>
            <person name="Salcher M."/>
            <person name="Ghai R."/>
            <person name="Kavagutti S V."/>
        </authorList>
    </citation>
    <scope>NUCLEOTIDE SEQUENCE</scope>
</reference>
<dbReference type="PIRSF" id="PIRSF000532">
    <property type="entry name" value="ATP_PFK_prok"/>
    <property type="match status" value="1"/>
</dbReference>
<evidence type="ECO:0000256" key="10">
    <source>
        <dbReference type="ARBA" id="ARBA00023152"/>
    </source>
</evidence>
<dbReference type="InterPro" id="IPR022953">
    <property type="entry name" value="ATP_PFK"/>
</dbReference>
<dbReference type="Pfam" id="PF00365">
    <property type="entry name" value="PFK"/>
    <property type="match status" value="1"/>
</dbReference>
<dbReference type="GO" id="GO:0005945">
    <property type="term" value="C:6-phosphofructokinase complex"/>
    <property type="evidence" value="ECO:0007669"/>
    <property type="project" value="TreeGrafter"/>
</dbReference>
<evidence type="ECO:0000256" key="5">
    <source>
        <dbReference type="ARBA" id="ARBA00022490"/>
    </source>
</evidence>
<dbReference type="PANTHER" id="PTHR13697">
    <property type="entry name" value="PHOSPHOFRUCTOKINASE"/>
    <property type="match status" value="1"/>
</dbReference>
<dbReference type="SUPFAM" id="SSF53784">
    <property type="entry name" value="Phosphofructokinase"/>
    <property type="match status" value="1"/>
</dbReference>
<dbReference type="GO" id="GO:0046872">
    <property type="term" value="F:metal ion binding"/>
    <property type="evidence" value="ECO:0007669"/>
    <property type="project" value="UniProtKB-KW"/>
</dbReference>
<evidence type="ECO:0000256" key="3">
    <source>
        <dbReference type="ARBA" id="ARBA00004679"/>
    </source>
</evidence>
<evidence type="ECO:0000256" key="6">
    <source>
        <dbReference type="ARBA" id="ARBA00022679"/>
    </source>
</evidence>
<evidence type="ECO:0000313" key="12">
    <source>
        <dbReference type="EMBL" id="CAB4799528.1"/>
    </source>
</evidence>
<dbReference type="UniPathway" id="UPA00109">
    <property type="reaction ID" value="UER00182"/>
</dbReference>
<dbReference type="GO" id="GO:0042802">
    <property type="term" value="F:identical protein binding"/>
    <property type="evidence" value="ECO:0007669"/>
    <property type="project" value="TreeGrafter"/>
</dbReference>
<dbReference type="GO" id="GO:0030388">
    <property type="term" value="P:fructose 1,6-bisphosphate metabolic process"/>
    <property type="evidence" value="ECO:0007669"/>
    <property type="project" value="TreeGrafter"/>
</dbReference>
<keyword evidence="5" id="KW-0963">Cytoplasm</keyword>
<evidence type="ECO:0000256" key="4">
    <source>
        <dbReference type="ARBA" id="ARBA00012055"/>
    </source>
</evidence>
<accession>A0A6J6XWF9</accession>
<feature type="domain" description="Phosphofructokinase" evidence="11">
    <location>
        <begin position="2"/>
        <end position="303"/>
    </location>
</feature>
<dbReference type="GO" id="GO:0005524">
    <property type="term" value="F:ATP binding"/>
    <property type="evidence" value="ECO:0007669"/>
    <property type="project" value="InterPro"/>
</dbReference>
<sequence>MRIGVLTGGGDCPGLNAVIRAIVRKATLDKGTEVFGFYDAWDGVMEQRGVVLNDASVRGTLPRGGTILGTRRGSPLETGDGVDRVKRSLSDLDIDALVVIGGNGTLTVGSILCEQHGLPIVGVPKTIDNDVVGTDTTFGFTTAVQIATDAIDRLHTTAESHDRVMVVEVMGRDAGWIALHAGIAGGATAILVPEVPFDINELSDVVAHRHDRGRYASVVVVAEGAKPVSGLGDNALVLPDRQYDLFGRERLGDIAHVIAPAISARTGYDSRVVQLGYVQRGGTPTSYDRVLATRFGLAAVDAVRDRAFGQMVVLRGDRIERESMWVTAGKIRTIDLALFDDVANTFFG</sequence>
<evidence type="ECO:0000256" key="1">
    <source>
        <dbReference type="ARBA" id="ARBA00001946"/>
    </source>
</evidence>
<dbReference type="FunFam" id="3.40.50.460:FF:000002">
    <property type="entry name" value="ATP-dependent 6-phosphofructokinase"/>
    <property type="match status" value="1"/>
</dbReference>
<dbReference type="HAMAP" id="MF_01976">
    <property type="entry name" value="Phosphofructokinase_III"/>
    <property type="match status" value="1"/>
</dbReference>
<dbReference type="Gene3D" id="3.40.50.460">
    <property type="entry name" value="Phosphofructokinase domain"/>
    <property type="match status" value="1"/>
</dbReference>
<evidence type="ECO:0000256" key="7">
    <source>
        <dbReference type="ARBA" id="ARBA00022723"/>
    </source>
</evidence>
<dbReference type="InterPro" id="IPR000023">
    <property type="entry name" value="Phosphofructokinase_dom"/>
</dbReference>
<keyword evidence="7" id="KW-0479">Metal-binding</keyword>
<comment type="pathway">
    <text evidence="3">Carbohydrate degradation; glycolysis; D-glyceraldehyde 3-phosphate and glycerone phosphate from D-glucose: step 3/4.</text>
</comment>
<dbReference type="Gene3D" id="3.40.50.450">
    <property type="match status" value="1"/>
</dbReference>
<dbReference type="EMBL" id="CAFAAG010000111">
    <property type="protein sequence ID" value="CAB4799528.1"/>
    <property type="molecule type" value="Genomic_DNA"/>
</dbReference>
<dbReference type="InterPro" id="IPR012829">
    <property type="entry name" value="Phosphofructokinase_III"/>
</dbReference>
<dbReference type="GO" id="GO:0006002">
    <property type="term" value="P:fructose 6-phosphate metabolic process"/>
    <property type="evidence" value="ECO:0007669"/>
    <property type="project" value="InterPro"/>
</dbReference>
<dbReference type="InterPro" id="IPR035966">
    <property type="entry name" value="PKF_sf"/>
</dbReference>
<dbReference type="EC" id="2.7.1.11" evidence="4"/>
<dbReference type="InterPro" id="IPR012003">
    <property type="entry name" value="ATP_PFK_prok-type"/>
</dbReference>
<keyword evidence="6" id="KW-0808">Transferase</keyword>
<proteinExistence type="inferred from homology"/>
<comment type="cofactor">
    <cofactor evidence="1">
        <name>Mg(2+)</name>
        <dbReference type="ChEBI" id="CHEBI:18420"/>
    </cofactor>
</comment>
<dbReference type="PANTHER" id="PTHR13697:SF52">
    <property type="entry name" value="ATP-DEPENDENT 6-PHOSPHOFRUCTOKINASE 3"/>
    <property type="match status" value="1"/>
</dbReference>
<name>A0A6J6XWF9_9ZZZZ</name>
<dbReference type="PRINTS" id="PR00476">
    <property type="entry name" value="PHFRCTKINASE"/>
</dbReference>
<evidence type="ECO:0000256" key="8">
    <source>
        <dbReference type="ARBA" id="ARBA00022777"/>
    </source>
</evidence>
<evidence type="ECO:0000259" key="11">
    <source>
        <dbReference type="Pfam" id="PF00365"/>
    </source>
</evidence>
<keyword evidence="10" id="KW-0324">Glycolysis</keyword>
<dbReference type="GO" id="GO:0016208">
    <property type="term" value="F:AMP binding"/>
    <property type="evidence" value="ECO:0007669"/>
    <property type="project" value="TreeGrafter"/>
</dbReference>
<keyword evidence="8" id="KW-0418">Kinase</keyword>
<dbReference type="GO" id="GO:0003872">
    <property type="term" value="F:6-phosphofructokinase activity"/>
    <property type="evidence" value="ECO:0007669"/>
    <property type="project" value="UniProtKB-EC"/>
</dbReference>
<protein>
    <recommendedName>
        <fullName evidence="4">6-phosphofructokinase</fullName>
        <ecNumber evidence="4">2.7.1.11</ecNumber>
    </recommendedName>
</protein>
<dbReference type="GO" id="GO:0048029">
    <property type="term" value="F:monosaccharide binding"/>
    <property type="evidence" value="ECO:0007669"/>
    <property type="project" value="TreeGrafter"/>
</dbReference>
<organism evidence="12">
    <name type="scientific">freshwater metagenome</name>
    <dbReference type="NCBI Taxonomy" id="449393"/>
    <lineage>
        <taxon>unclassified sequences</taxon>
        <taxon>metagenomes</taxon>
        <taxon>ecological metagenomes</taxon>
    </lineage>
</organism>
<dbReference type="GO" id="GO:0070095">
    <property type="term" value="F:fructose-6-phosphate binding"/>
    <property type="evidence" value="ECO:0007669"/>
    <property type="project" value="TreeGrafter"/>
</dbReference>
<dbReference type="GO" id="GO:0061621">
    <property type="term" value="P:canonical glycolysis"/>
    <property type="evidence" value="ECO:0007669"/>
    <property type="project" value="TreeGrafter"/>
</dbReference>
<comment type="subcellular location">
    <subcellularLocation>
        <location evidence="2">Cytoplasm</location>
    </subcellularLocation>
</comment>
<dbReference type="GO" id="GO:0047334">
    <property type="term" value="F:diphosphate-fructose-6-phosphate 1-phosphotransferase activity"/>
    <property type="evidence" value="ECO:0007669"/>
    <property type="project" value="InterPro"/>
</dbReference>
<evidence type="ECO:0000256" key="9">
    <source>
        <dbReference type="ARBA" id="ARBA00022842"/>
    </source>
</evidence>